<dbReference type="Gene3D" id="3.40.50.1970">
    <property type="match status" value="1"/>
</dbReference>
<accession>A0A1Q8UJY6</accession>
<feature type="domain" description="Fe-containing alcohol dehydrogenase-like C-terminal" evidence="5">
    <location>
        <begin position="199"/>
        <end position="391"/>
    </location>
</feature>
<comment type="caution">
    <text evidence="6">The sequence shown here is derived from an EMBL/GenBank/DDBJ whole genome shotgun (WGS) entry which is preliminary data.</text>
</comment>
<keyword evidence="3" id="KW-0520">NAD</keyword>
<sequence length="400" mass="42873">MFMRFERMERLKSFEMPTVVKHGIGAVKHTGEEVKNLGVSKVLLVTDPGVKKVGLADPVIASLKEADVDVILFDQVEANPSIHVVADGTKMYKENGCNGLVAVGGGSSMDTAKAIGVEVAHNAPVLDYEAAEGKKPLTKRIPPLTTIPTTAGTGSEVTQWAVITDPVREFKFNTGGPLIAAHLTIIDPELHVSMPSHITAGTGIDALAHAIECYTCHFAQPMTDSVALLAIEYVGKYLRRAVANGQDIEARYGMAHAAMLAGLSYGSESAGAAHAMAQTLGGIYPIAHGPCVAAMLGPVMEYNWMGEPEKFARIAQALGVNTHELTLEEAAQAAVREVYQLVKDVQIPSLEEQGVPKEAVSRLAQEAFNDPQTVGNPRDLTVKSYEWIYNRCFEATPLTV</sequence>
<dbReference type="CDD" id="cd08551">
    <property type="entry name" value="Fe-ADH"/>
    <property type="match status" value="1"/>
</dbReference>
<dbReference type="Gene3D" id="1.20.1090.10">
    <property type="entry name" value="Dehydroquinate synthase-like - alpha domain"/>
    <property type="match status" value="1"/>
</dbReference>
<feature type="domain" description="Alcohol dehydrogenase iron-type/glycerol dehydrogenase GldA" evidence="4">
    <location>
        <begin position="17"/>
        <end position="188"/>
    </location>
</feature>
<dbReference type="EMBL" id="BSYK01000001">
    <property type="protein sequence ID" value="GMG76575.1"/>
    <property type="molecule type" value="Genomic_DNA"/>
</dbReference>
<keyword evidence="2" id="KW-0560">Oxidoreductase</keyword>
<evidence type="ECO:0000259" key="5">
    <source>
        <dbReference type="Pfam" id="PF25137"/>
    </source>
</evidence>
<accession>A0A0L1LT08</accession>
<dbReference type="RefSeq" id="WP_016765895.1">
    <property type="nucleotide sequence ID" value="NZ_AZUJ01000010.1"/>
</dbReference>
<dbReference type="InterPro" id="IPR056798">
    <property type="entry name" value="ADH_Fe_C"/>
</dbReference>
<dbReference type="SUPFAM" id="SSF56796">
    <property type="entry name" value="Dehydroquinate synthase-like"/>
    <property type="match status" value="1"/>
</dbReference>
<protein>
    <submittedName>
        <fullName evidence="6">Choline dehydrogenase</fullName>
    </submittedName>
    <submittedName>
        <fullName evidence="7">Iron-containing alcohol dehydrogenase</fullName>
    </submittedName>
</protein>
<evidence type="ECO:0000256" key="3">
    <source>
        <dbReference type="ARBA" id="ARBA00023027"/>
    </source>
</evidence>
<evidence type="ECO:0000313" key="8">
    <source>
        <dbReference type="Proteomes" id="UP001165240"/>
    </source>
</evidence>
<dbReference type="PANTHER" id="PTHR11496">
    <property type="entry name" value="ALCOHOL DEHYDROGENASE"/>
    <property type="match status" value="1"/>
</dbReference>
<dbReference type="Pfam" id="PF00465">
    <property type="entry name" value="Fe-ADH"/>
    <property type="match status" value="1"/>
</dbReference>
<evidence type="ECO:0000259" key="4">
    <source>
        <dbReference type="Pfam" id="PF00465"/>
    </source>
</evidence>
<proteinExistence type="inferred from homology"/>
<evidence type="ECO:0000313" key="7">
    <source>
        <dbReference type="EMBL" id="MDD9782367.1"/>
    </source>
</evidence>
<dbReference type="EMBL" id="JARAOX010000160">
    <property type="protein sequence ID" value="MDD9782367.1"/>
    <property type="molecule type" value="Genomic_DNA"/>
</dbReference>
<dbReference type="FunFam" id="1.20.1090.10:FF:000001">
    <property type="entry name" value="Aldehyde-alcohol dehydrogenase"/>
    <property type="match status" value="1"/>
</dbReference>
<dbReference type="GeneID" id="93645567"/>
<organism evidence="6 8">
    <name type="scientific">Priestia megaterium</name>
    <name type="common">Bacillus megaterium</name>
    <dbReference type="NCBI Taxonomy" id="1404"/>
    <lineage>
        <taxon>Bacteria</taxon>
        <taxon>Bacillati</taxon>
        <taxon>Bacillota</taxon>
        <taxon>Bacilli</taxon>
        <taxon>Bacillales</taxon>
        <taxon>Bacillaceae</taxon>
        <taxon>Priestia</taxon>
    </lineage>
</organism>
<dbReference type="PROSITE" id="PS00913">
    <property type="entry name" value="ADH_IRON_1"/>
    <property type="match status" value="1"/>
</dbReference>
<evidence type="ECO:0000256" key="1">
    <source>
        <dbReference type="ARBA" id="ARBA00007358"/>
    </source>
</evidence>
<comment type="similarity">
    <text evidence="1">Belongs to the iron-containing alcohol dehydrogenase family.</text>
</comment>
<dbReference type="Proteomes" id="UP001165240">
    <property type="component" value="Unassembled WGS sequence"/>
</dbReference>
<evidence type="ECO:0000256" key="2">
    <source>
        <dbReference type="ARBA" id="ARBA00023002"/>
    </source>
</evidence>
<reference evidence="7 9" key="1">
    <citation type="submission" date="2023-02" db="EMBL/GenBank/DDBJ databases">
        <authorList>
            <person name="Olszewska D."/>
        </authorList>
    </citation>
    <scope>NUCLEOTIDE SEQUENCE [LARGE SCALE GENOMIC DNA]</scope>
    <source>
        <strain evidence="7 9">FDU301</strain>
    </source>
</reference>
<reference evidence="6" key="2">
    <citation type="journal article" date="2024" name="Appl Microbiol">
        <title>Effect of kuratsuki Bacillus and Priestia on Taste of Sake.</title>
        <authorList>
            <person name="Kobayashi K."/>
            <person name="Nishida H."/>
        </authorList>
    </citation>
    <scope>NUCLEOTIDE SEQUENCE</scope>
    <source>
        <strain evidence="6">B-12</strain>
    </source>
</reference>
<dbReference type="GO" id="GO:0046872">
    <property type="term" value="F:metal ion binding"/>
    <property type="evidence" value="ECO:0007669"/>
    <property type="project" value="InterPro"/>
</dbReference>
<dbReference type="AlphaFoldDB" id="A0A1Q8UJY6"/>
<dbReference type="Pfam" id="PF25137">
    <property type="entry name" value="ADH_Fe_C"/>
    <property type="match status" value="1"/>
</dbReference>
<dbReference type="GO" id="GO:0004022">
    <property type="term" value="F:alcohol dehydrogenase (NAD+) activity"/>
    <property type="evidence" value="ECO:0007669"/>
    <property type="project" value="TreeGrafter"/>
</dbReference>
<dbReference type="InterPro" id="IPR018211">
    <property type="entry name" value="ADH_Fe_CS"/>
</dbReference>
<dbReference type="FunFam" id="3.40.50.1970:FF:000003">
    <property type="entry name" value="Alcohol dehydrogenase, iron-containing"/>
    <property type="match status" value="1"/>
</dbReference>
<dbReference type="InterPro" id="IPR039697">
    <property type="entry name" value="Alcohol_dehydrogenase_Fe"/>
</dbReference>
<name>A0A1Q8UJY6_PRIMG</name>
<evidence type="ECO:0000313" key="6">
    <source>
        <dbReference type="EMBL" id="GMG76575.1"/>
    </source>
</evidence>
<gene>
    <name evidence="6" type="primary">gbsB</name>
    <name evidence="7" type="ORF">PVE99_08125</name>
    <name evidence="6" type="ORF">ShirakiTB12_50430</name>
</gene>
<dbReference type="Proteomes" id="UP001213771">
    <property type="component" value="Unassembled WGS sequence"/>
</dbReference>
<dbReference type="InterPro" id="IPR001670">
    <property type="entry name" value="ADH_Fe/GldA"/>
</dbReference>
<evidence type="ECO:0000313" key="9">
    <source>
        <dbReference type="Proteomes" id="UP001213771"/>
    </source>
</evidence>
<dbReference type="PANTHER" id="PTHR11496:SF102">
    <property type="entry name" value="ALCOHOL DEHYDROGENASE 4"/>
    <property type="match status" value="1"/>
</dbReference>
<dbReference type="PROSITE" id="PS00060">
    <property type="entry name" value="ADH_IRON_2"/>
    <property type="match status" value="1"/>
</dbReference>